<dbReference type="EMBL" id="VPFD01000018">
    <property type="protein sequence ID" value="TXF98389.1"/>
    <property type="molecule type" value="Genomic_DNA"/>
</dbReference>
<evidence type="ECO:0008006" key="10">
    <source>
        <dbReference type="Google" id="ProtNLM"/>
    </source>
</evidence>
<dbReference type="Proteomes" id="UP000321413">
    <property type="component" value="Unassembled WGS sequence"/>
</dbReference>
<sequence length="292" mass="31348">MTTGQKNARFLSLLGLVFISVQLARLSNAAEPTGLRTRLATIVSLEFDDASHTLWKATATSLARSRDEGRTWIPVAFPVTAKGDIAAVSISAGSAKTIYVSVAGSGVWRSQDGGRTWASRNRGLPATTVVTLDAHSGLARTVFAYIAGKGIFRSQNAGASWHLVDRGPRETVVQLVHSSMPSGIGTGWLFAATRQGVRRTMDCFCGWHNAGRLATDLRVVATDVDWRERVYTAGREGLFISPDGGDDWIRMASPVALITALVSTPSGKLYGAMNGHLIRSPDRGVTWDYVDG</sequence>
<dbReference type="PANTHER" id="PTHR43739">
    <property type="entry name" value="XYLOGLUCANASE (EUROFUNG)"/>
    <property type="match status" value="1"/>
</dbReference>
<evidence type="ECO:0000256" key="1">
    <source>
        <dbReference type="ARBA" id="ARBA00022729"/>
    </source>
</evidence>
<evidence type="ECO:0000313" key="9">
    <source>
        <dbReference type="Proteomes" id="UP000321413"/>
    </source>
</evidence>
<feature type="signal peptide" evidence="7">
    <location>
        <begin position="1"/>
        <end position="29"/>
    </location>
</feature>
<reference evidence="8 9" key="1">
    <citation type="submission" date="2019-08" db="EMBL/GenBank/DDBJ databases">
        <title>Massilia golmudensis sp. nov., isolated from sand in the Qinghai-Tibetan Plateau.</title>
        <authorList>
            <person name="Zhang B."/>
        </authorList>
    </citation>
    <scope>NUCLEOTIDE SEQUENCE [LARGE SCALE GENOMIC DNA]</scope>
    <source>
        <strain evidence="8 9">GEM5</strain>
    </source>
</reference>
<dbReference type="GO" id="GO:0016798">
    <property type="term" value="F:hydrolase activity, acting on glycosyl bonds"/>
    <property type="evidence" value="ECO:0007669"/>
    <property type="project" value="UniProtKB-KW"/>
</dbReference>
<keyword evidence="9" id="KW-1185">Reference proteome</keyword>
<evidence type="ECO:0000256" key="4">
    <source>
        <dbReference type="ARBA" id="ARBA00023295"/>
    </source>
</evidence>
<comment type="similarity">
    <text evidence="6">Belongs to the glycosyl hydrolase 74 family.</text>
</comment>
<evidence type="ECO:0000256" key="5">
    <source>
        <dbReference type="ARBA" id="ARBA00023326"/>
    </source>
</evidence>
<dbReference type="SUPFAM" id="SSF110296">
    <property type="entry name" value="Oligoxyloglucan reducing end-specific cellobiohydrolase"/>
    <property type="match status" value="1"/>
</dbReference>
<keyword evidence="3" id="KW-0119">Carbohydrate metabolism</keyword>
<evidence type="ECO:0000256" key="7">
    <source>
        <dbReference type="SAM" id="SignalP"/>
    </source>
</evidence>
<accession>A0A5C7G3J2</accession>
<evidence type="ECO:0000313" key="8">
    <source>
        <dbReference type="EMBL" id="TXF98389.1"/>
    </source>
</evidence>
<proteinExistence type="inferred from homology"/>
<protein>
    <recommendedName>
        <fullName evidence="10">Photosynthesis system II assembly factor Ycf48/Hcf136-like domain-containing protein</fullName>
    </recommendedName>
</protein>
<keyword evidence="5" id="KW-0624">Polysaccharide degradation</keyword>
<name>A0A5C7G3J2_9BURK</name>
<feature type="chain" id="PRO_5022848232" description="Photosynthesis system II assembly factor Ycf48/Hcf136-like domain-containing protein" evidence="7">
    <location>
        <begin position="30"/>
        <end position="292"/>
    </location>
</feature>
<keyword evidence="1 7" id="KW-0732">Signal</keyword>
<organism evidence="8 9">
    <name type="scientific">Massilia arenae</name>
    <dbReference type="NCBI Taxonomy" id="2603288"/>
    <lineage>
        <taxon>Bacteria</taxon>
        <taxon>Pseudomonadati</taxon>
        <taxon>Pseudomonadota</taxon>
        <taxon>Betaproteobacteria</taxon>
        <taxon>Burkholderiales</taxon>
        <taxon>Oxalobacteraceae</taxon>
        <taxon>Telluria group</taxon>
        <taxon>Massilia</taxon>
    </lineage>
</organism>
<evidence type="ECO:0000256" key="3">
    <source>
        <dbReference type="ARBA" id="ARBA00023277"/>
    </source>
</evidence>
<gene>
    <name evidence="8" type="ORF">FVD38_17115</name>
</gene>
<dbReference type="InterPro" id="IPR015943">
    <property type="entry name" value="WD40/YVTN_repeat-like_dom_sf"/>
</dbReference>
<dbReference type="GO" id="GO:0010411">
    <property type="term" value="P:xyloglucan metabolic process"/>
    <property type="evidence" value="ECO:0007669"/>
    <property type="project" value="TreeGrafter"/>
</dbReference>
<comment type="caution">
    <text evidence="8">The sequence shown here is derived from an EMBL/GenBank/DDBJ whole genome shotgun (WGS) entry which is preliminary data.</text>
</comment>
<keyword evidence="2" id="KW-0378">Hydrolase</keyword>
<evidence type="ECO:0000256" key="2">
    <source>
        <dbReference type="ARBA" id="ARBA00022801"/>
    </source>
</evidence>
<dbReference type="InterPro" id="IPR052025">
    <property type="entry name" value="Xyloglucanase_GH74"/>
</dbReference>
<dbReference type="Gene3D" id="2.130.10.10">
    <property type="entry name" value="YVTN repeat-like/Quinoprotein amine dehydrogenase"/>
    <property type="match status" value="2"/>
</dbReference>
<evidence type="ECO:0000256" key="6">
    <source>
        <dbReference type="ARBA" id="ARBA00037986"/>
    </source>
</evidence>
<dbReference type="RefSeq" id="WP_147935930.1">
    <property type="nucleotide sequence ID" value="NZ_VPFD01000018.1"/>
</dbReference>
<dbReference type="GO" id="GO:0000272">
    <property type="term" value="P:polysaccharide catabolic process"/>
    <property type="evidence" value="ECO:0007669"/>
    <property type="project" value="UniProtKB-KW"/>
</dbReference>
<dbReference type="PANTHER" id="PTHR43739:SF2">
    <property type="entry name" value="OLIGOXYLOGLUCAN-REDUCING END-SPECIFIC XYLOGLUCANASE-RELATED"/>
    <property type="match status" value="1"/>
</dbReference>
<dbReference type="AlphaFoldDB" id="A0A5C7G3J2"/>
<keyword evidence="4" id="KW-0326">Glycosidase</keyword>